<dbReference type="CDD" id="cd15831">
    <property type="entry name" value="BTAD"/>
    <property type="match status" value="1"/>
</dbReference>
<dbReference type="InterPro" id="IPR001867">
    <property type="entry name" value="OmpR/PhoB-type_DNA-bd"/>
</dbReference>
<dbReference type="InterPro" id="IPR051677">
    <property type="entry name" value="AfsR-DnrI-RedD_regulator"/>
</dbReference>
<dbReference type="SUPFAM" id="SSF48452">
    <property type="entry name" value="TPR-like"/>
    <property type="match status" value="1"/>
</dbReference>
<dbReference type="InterPro" id="IPR011990">
    <property type="entry name" value="TPR-like_helical_dom_sf"/>
</dbReference>
<feature type="DNA-binding region" description="OmpR/PhoB-type" evidence="5">
    <location>
        <begin position="1"/>
        <end position="96"/>
    </location>
</feature>
<organism evidence="8 9">
    <name type="scientific">Nocardiopsis kunsanensis</name>
    <dbReference type="NCBI Taxonomy" id="141693"/>
    <lineage>
        <taxon>Bacteria</taxon>
        <taxon>Bacillati</taxon>
        <taxon>Actinomycetota</taxon>
        <taxon>Actinomycetes</taxon>
        <taxon>Streptosporangiales</taxon>
        <taxon>Nocardiopsidaceae</taxon>
        <taxon>Nocardiopsis</taxon>
    </lineage>
</organism>
<dbReference type="Pfam" id="PF03704">
    <property type="entry name" value="BTAD"/>
    <property type="match status" value="1"/>
</dbReference>
<dbReference type="Gene3D" id="1.10.10.10">
    <property type="entry name" value="Winged helix-like DNA-binding domain superfamily/Winged helix DNA-binding domain"/>
    <property type="match status" value="1"/>
</dbReference>
<dbReference type="GO" id="GO:0003677">
    <property type="term" value="F:DNA binding"/>
    <property type="evidence" value="ECO:0007669"/>
    <property type="project" value="UniProtKB-UniRule"/>
</dbReference>
<dbReference type="PROSITE" id="PS51755">
    <property type="entry name" value="OMPR_PHOB"/>
    <property type="match status" value="1"/>
</dbReference>
<keyword evidence="4" id="KW-0804">Transcription</keyword>
<dbReference type="SUPFAM" id="SSF46894">
    <property type="entry name" value="C-terminal effector domain of the bipartite response regulators"/>
    <property type="match status" value="1"/>
</dbReference>
<dbReference type="EMBL" id="BMXL01000023">
    <property type="protein sequence ID" value="GHD32302.1"/>
    <property type="molecule type" value="Genomic_DNA"/>
</dbReference>
<sequence length="631" mass="69651">MNYRFEILGPATVVSDGEDVVLPSTKPSAILASLLLKCNSFVSLEYLKYALWGEDAPANADVTLPTYILRLRRLLRKYDRDADPITTMPRGYSINIPANSDSLDLLVFRRLVEKGSAYRSSGEVENERSALVRAEKLWKGPALSNIPSETLHREETPSLNDQWFDVLERRFTIDLTLGDFEGLAPQVRQAITHRPERERYWEQLIEALYRSGRTTEALNEYRKVHEYLTTELGIEPRQSLQELHLQVLRQADVMPPSGGAGEAVTLIPRSRRWTGTEAPAPPPDKDPVPRRSGPNHLPLSPDFFGRCETVESLVEEVIDTDTPVVVVTGPPSVGKTETALRTAKRCEDRFSGGVYLARFDRPDGTRRDRPSVLCDLLRQAGVELGPEAGRATHEARLLSAWQSVVADRPCLLVVDGVRHSAESVPLLPPSSESRALVTSRNALPRLIAFHGARLHSLAPLSRNHAVRLLSHIIGEEAEVRGPAVLQRIADACGGLPGAVRLAGAKFVSTPHLALEEFATLLEDSPFEQLSAASESEFSLREEFLHCFDEVSRPAQRLFLGLAAGEHQGVAARELYADFPGTATEFDQALGELYDASLIHHCGTDRLGVYRLLREVVTTSRAPLAAAEETGG</sequence>
<dbReference type="InterPro" id="IPR005158">
    <property type="entry name" value="BTAD"/>
</dbReference>
<evidence type="ECO:0000256" key="6">
    <source>
        <dbReference type="SAM" id="MobiDB-lite"/>
    </source>
</evidence>
<dbReference type="PANTHER" id="PTHR35807:SF1">
    <property type="entry name" value="TRANSCRIPTIONAL REGULATOR REDD"/>
    <property type="match status" value="1"/>
</dbReference>
<evidence type="ECO:0000313" key="9">
    <source>
        <dbReference type="Proteomes" id="UP000654947"/>
    </source>
</evidence>
<evidence type="ECO:0000256" key="5">
    <source>
        <dbReference type="PROSITE-ProRule" id="PRU01091"/>
    </source>
</evidence>
<dbReference type="AlphaFoldDB" id="A0A919CJV2"/>
<evidence type="ECO:0000256" key="4">
    <source>
        <dbReference type="ARBA" id="ARBA00023163"/>
    </source>
</evidence>
<dbReference type="SMART" id="SM00862">
    <property type="entry name" value="Trans_reg_C"/>
    <property type="match status" value="1"/>
</dbReference>
<dbReference type="RefSeq" id="WP_193518360.1">
    <property type="nucleotide sequence ID" value="NZ_BMXL01000023.1"/>
</dbReference>
<gene>
    <name evidence="8" type="ORF">GCM10007147_35730</name>
</gene>
<name>A0A919CJV2_9ACTN</name>
<evidence type="ECO:0000256" key="2">
    <source>
        <dbReference type="ARBA" id="ARBA00023015"/>
    </source>
</evidence>
<dbReference type="SUPFAM" id="SSF52540">
    <property type="entry name" value="P-loop containing nucleoside triphosphate hydrolases"/>
    <property type="match status" value="1"/>
</dbReference>
<evidence type="ECO:0000256" key="1">
    <source>
        <dbReference type="ARBA" id="ARBA00005820"/>
    </source>
</evidence>
<dbReference type="Proteomes" id="UP000654947">
    <property type="component" value="Unassembled WGS sequence"/>
</dbReference>
<dbReference type="InterPro" id="IPR027417">
    <property type="entry name" value="P-loop_NTPase"/>
</dbReference>
<feature type="domain" description="OmpR/PhoB-type" evidence="7">
    <location>
        <begin position="1"/>
        <end position="96"/>
    </location>
</feature>
<dbReference type="SMART" id="SM01043">
    <property type="entry name" value="BTAD"/>
    <property type="match status" value="1"/>
</dbReference>
<evidence type="ECO:0000256" key="3">
    <source>
        <dbReference type="ARBA" id="ARBA00023125"/>
    </source>
</evidence>
<protein>
    <recommendedName>
        <fullName evidence="7">OmpR/PhoB-type domain-containing protein</fullName>
    </recommendedName>
</protein>
<comment type="similarity">
    <text evidence="1">Belongs to the AfsR/DnrI/RedD regulatory family.</text>
</comment>
<dbReference type="Gene3D" id="3.40.50.300">
    <property type="entry name" value="P-loop containing nucleotide triphosphate hydrolases"/>
    <property type="match status" value="1"/>
</dbReference>
<feature type="region of interest" description="Disordered" evidence="6">
    <location>
        <begin position="269"/>
        <end position="301"/>
    </location>
</feature>
<dbReference type="InterPro" id="IPR016032">
    <property type="entry name" value="Sig_transdc_resp-reg_C-effctor"/>
</dbReference>
<keyword evidence="2" id="KW-0805">Transcription regulation</keyword>
<evidence type="ECO:0000313" key="8">
    <source>
        <dbReference type="EMBL" id="GHD32302.1"/>
    </source>
</evidence>
<proteinExistence type="inferred from homology"/>
<evidence type="ECO:0000259" key="7">
    <source>
        <dbReference type="PROSITE" id="PS51755"/>
    </source>
</evidence>
<dbReference type="Gene3D" id="1.25.40.10">
    <property type="entry name" value="Tetratricopeptide repeat domain"/>
    <property type="match status" value="1"/>
</dbReference>
<reference evidence="8 9" key="1">
    <citation type="journal article" date="2014" name="Int. J. Syst. Evol. Microbiol.">
        <title>Complete genome sequence of Corynebacterium casei LMG S-19264T (=DSM 44701T), isolated from a smear-ripened cheese.</title>
        <authorList>
            <consortium name="US DOE Joint Genome Institute (JGI-PGF)"/>
            <person name="Walter F."/>
            <person name="Albersmeier A."/>
            <person name="Kalinowski J."/>
            <person name="Ruckert C."/>
        </authorList>
    </citation>
    <scope>NUCLEOTIDE SEQUENCE [LARGE SCALE GENOMIC DNA]</scope>
    <source>
        <strain evidence="8 9">KCTC 19473</strain>
    </source>
</reference>
<dbReference type="GO" id="GO:0000160">
    <property type="term" value="P:phosphorelay signal transduction system"/>
    <property type="evidence" value="ECO:0007669"/>
    <property type="project" value="InterPro"/>
</dbReference>
<dbReference type="GO" id="GO:0006355">
    <property type="term" value="P:regulation of DNA-templated transcription"/>
    <property type="evidence" value="ECO:0007669"/>
    <property type="project" value="InterPro"/>
</dbReference>
<keyword evidence="3 5" id="KW-0238">DNA-binding</keyword>
<dbReference type="InterPro" id="IPR036388">
    <property type="entry name" value="WH-like_DNA-bd_sf"/>
</dbReference>
<accession>A0A919CJV2</accession>
<comment type="caution">
    <text evidence="8">The sequence shown here is derived from an EMBL/GenBank/DDBJ whole genome shotgun (WGS) entry which is preliminary data.</text>
</comment>
<keyword evidence="9" id="KW-1185">Reference proteome</keyword>
<dbReference type="PANTHER" id="PTHR35807">
    <property type="entry name" value="TRANSCRIPTIONAL REGULATOR REDD-RELATED"/>
    <property type="match status" value="1"/>
</dbReference>